<feature type="compositionally biased region" description="Polar residues" evidence="17">
    <location>
        <begin position="21"/>
        <end position="31"/>
    </location>
</feature>
<dbReference type="GO" id="GO:0005634">
    <property type="term" value="C:nucleus"/>
    <property type="evidence" value="ECO:0007669"/>
    <property type="project" value="UniProtKB-SubCell"/>
</dbReference>
<evidence type="ECO:0000256" key="4">
    <source>
        <dbReference type="ARBA" id="ARBA00020987"/>
    </source>
</evidence>
<dbReference type="FunCoup" id="A0A1V8TTY6">
    <property type="interactions" value="45"/>
</dbReference>
<evidence type="ECO:0000256" key="1">
    <source>
        <dbReference type="ARBA" id="ARBA00003482"/>
    </source>
</evidence>
<keyword evidence="20" id="KW-1185">Reference proteome</keyword>
<feature type="domain" description="DOT1" evidence="18">
    <location>
        <begin position="189"/>
        <end position="534"/>
    </location>
</feature>
<evidence type="ECO:0000256" key="7">
    <source>
        <dbReference type="ARBA" id="ARBA00022691"/>
    </source>
</evidence>
<dbReference type="Gene3D" id="1.10.260.170">
    <property type="match status" value="1"/>
</dbReference>
<keyword evidence="9 15" id="KW-0156">Chromatin regulator</keyword>
<keyword evidence="10 15" id="KW-0805">Transcription regulation</keyword>
<dbReference type="PANTHER" id="PTHR21451:SF0">
    <property type="entry name" value="HISTONE-LYSINE N-METHYLTRANSFERASE, H3 LYSINE-79 SPECIFIC"/>
    <property type="match status" value="1"/>
</dbReference>
<keyword evidence="6 15" id="KW-0808">Transferase</keyword>
<evidence type="ECO:0000256" key="2">
    <source>
        <dbReference type="ARBA" id="ARBA00004123"/>
    </source>
</evidence>
<evidence type="ECO:0000256" key="8">
    <source>
        <dbReference type="ARBA" id="ARBA00022737"/>
    </source>
</evidence>
<feature type="region of interest" description="Disordered" evidence="17">
    <location>
        <begin position="1"/>
        <end position="142"/>
    </location>
</feature>
<proteinExistence type="inferred from homology"/>
<comment type="subcellular location">
    <subcellularLocation>
        <location evidence="2 15">Nucleus</location>
    </subcellularLocation>
</comment>
<evidence type="ECO:0000256" key="15">
    <source>
        <dbReference type="PIRNR" id="PIRNR017570"/>
    </source>
</evidence>
<feature type="compositionally biased region" description="Polar residues" evidence="17">
    <location>
        <begin position="1"/>
        <end position="12"/>
    </location>
</feature>
<accession>A0A1V8TTY6</accession>
<dbReference type="AlphaFoldDB" id="A0A1V8TTY6"/>
<evidence type="ECO:0000256" key="11">
    <source>
        <dbReference type="ARBA" id="ARBA00023163"/>
    </source>
</evidence>
<dbReference type="GO" id="GO:0042393">
    <property type="term" value="F:histone binding"/>
    <property type="evidence" value="ECO:0007669"/>
    <property type="project" value="InterPro"/>
</dbReference>
<protein>
    <recommendedName>
        <fullName evidence="4 15">Histone-lysine N-methyltransferase, H3 lysine-79 specific</fullName>
        <ecNumber evidence="3 15">2.1.1.360</ecNumber>
    </recommendedName>
    <alternativeName>
        <fullName evidence="13 15">Histone H3-K79 methyltransferase</fullName>
    </alternativeName>
</protein>
<dbReference type="GO" id="GO:0000781">
    <property type="term" value="C:chromosome, telomeric region"/>
    <property type="evidence" value="ECO:0007669"/>
    <property type="project" value="GOC"/>
</dbReference>
<evidence type="ECO:0000256" key="3">
    <source>
        <dbReference type="ARBA" id="ARBA00012190"/>
    </source>
</evidence>
<keyword evidence="7 15" id="KW-0949">S-adenosyl-L-methionine</keyword>
<dbReference type="GO" id="GO:0140956">
    <property type="term" value="F:histone H3K79 trimethyltransferase activity"/>
    <property type="evidence" value="ECO:0007669"/>
    <property type="project" value="UniProtKB-EC"/>
</dbReference>
<dbReference type="InterPro" id="IPR025789">
    <property type="entry name" value="DOT1_dom"/>
</dbReference>
<dbReference type="FunFam" id="3.40.50.150:FF:000033">
    <property type="entry name" value="Histone-lysine N-methyltransferase, H3 lysine-79 specific"/>
    <property type="match status" value="1"/>
</dbReference>
<dbReference type="OrthoDB" id="443402at2759"/>
<evidence type="ECO:0000259" key="18">
    <source>
        <dbReference type="PROSITE" id="PS51569"/>
    </source>
</evidence>
<dbReference type="GO" id="GO:0032259">
    <property type="term" value="P:methylation"/>
    <property type="evidence" value="ECO:0007669"/>
    <property type="project" value="UniProtKB-KW"/>
</dbReference>
<evidence type="ECO:0000256" key="9">
    <source>
        <dbReference type="ARBA" id="ARBA00022853"/>
    </source>
</evidence>
<dbReference type="PANTHER" id="PTHR21451">
    <property type="entry name" value="HISTONE H3 METHYLTRANSFERASE"/>
    <property type="match status" value="1"/>
</dbReference>
<comment type="catalytic activity">
    <reaction evidence="14 15">
        <text>L-lysyl(79)-[histone H3] + 3 S-adenosyl-L-methionine = N(6),N(6),N(6)-trimethyl-L-lysyl(79)-[histone H3] + 3 S-adenosyl-L-homocysteine + 3 H(+)</text>
        <dbReference type="Rhea" id="RHEA:60328"/>
        <dbReference type="Rhea" id="RHEA-COMP:15549"/>
        <dbReference type="Rhea" id="RHEA-COMP:15552"/>
        <dbReference type="ChEBI" id="CHEBI:15378"/>
        <dbReference type="ChEBI" id="CHEBI:29969"/>
        <dbReference type="ChEBI" id="CHEBI:57856"/>
        <dbReference type="ChEBI" id="CHEBI:59789"/>
        <dbReference type="ChEBI" id="CHEBI:61961"/>
        <dbReference type="EC" id="2.1.1.360"/>
    </reaction>
</comment>
<dbReference type="GO" id="GO:0000077">
    <property type="term" value="P:DNA damage checkpoint signaling"/>
    <property type="evidence" value="ECO:0007669"/>
    <property type="project" value="InterPro"/>
</dbReference>
<evidence type="ECO:0000313" key="19">
    <source>
        <dbReference type="EMBL" id="OQO14826.1"/>
    </source>
</evidence>
<evidence type="ECO:0000256" key="17">
    <source>
        <dbReference type="SAM" id="MobiDB-lite"/>
    </source>
</evidence>
<dbReference type="PROSITE" id="PS51569">
    <property type="entry name" value="DOT1"/>
    <property type="match status" value="1"/>
</dbReference>
<evidence type="ECO:0000256" key="6">
    <source>
        <dbReference type="ARBA" id="ARBA00022679"/>
    </source>
</evidence>
<feature type="compositionally biased region" description="Low complexity" evidence="17">
    <location>
        <begin position="118"/>
        <end position="129"/>
    </location>
</feature>
<reference evidence="20" key="1">
    <citation type="submission" date="2017-03" db="EMBL/GenBank/DDBJ databases">
        <title>Genomes of endolithic fungi from Antarctica.</title>
        <authorList>
            <person name="Coleine C."/>
            <person name="Masonjones S."/>
            <person name="Stajich J.E."/>
        </authorList>
    </citation>
    <scope>NUCLEOTIDE SEQUENCE [LARGE SCALE GENOMIC DNA]</scope>
    <source>
        <strain evidence="20">CCFEE 5527</strain>
    </source>
</reference>
<evidence type="ECO:0000256" key="10">
    <source>
        <dbReference type="ARBA" id="ARBA00023015"/>
    </source>
</evidence>
<organism evidence="19 20">
    <name type="scientific">Cryoendolithus antarcticus</name>
    <dbReference type="NCBI Taxonomy" id="1507870"/>
    <lineage>
        <taxon>Eukaryota</taxon>
        <taxon>Fungi</taxon>
        <taxon>Dikarya</taxon>
        <taxon>Ascomycota</taxon>
        <taxon>Pezizomycotina</taxon>
        <taxon>Dothideomycetes</taxon>
        <taxon>Dothideomycetidae</taxon>
        <taxon>Cladosporiales</taxon>
        <taxon>Cladosporiaceae</taxon>
        <taxon>Cryoendolithus</taxon>
    </lineage>
</organism>
<feature type="binding site" evidence="16">
    <location>
        <position position="389"/>
    </location>
    <ligand>
        <name>S-adenosyl-L-methionine</name>
        <dbReference type="ChEBI" id="CHEBI:59789"/>
    </ligand>
</feature>
<dbReference type="InterPro" id="IPR030445">
    <property type="entry name" value="H3-K79_meTrfase"/>
</dbReference>
<feature type="binding site" evidence="16">
    <location>
        <begin position="363"/>
        <end position="372"/>
    </location>
    <ligand>
        <name>S-adenosyl-L-methionine</name>
        <dbReference type="ChEBI" id="CHEBI:59789"/>
    </ligand>
</feature>
<dbReference type="Pfam" id="PF08123">
    <property type="entry name" value="DOT1"/>
    <property type="match status" value="1"/>
</dbReference>
<dbReference type="SUPFAM" id="SSF53335">
    <property type="entry name" value="S-adenosyl-L-methionine-dependent methyltransferases"/>
    <property type="match status" value="1"/>
</dbReference>
<evidence type="ECO:0000256" key="12">
    <source>
        <dbReference type="ARBA" id="ARBA00023242"/>
    </source>
</evidence>
<sequence>MNPSLKSKPSTQGGAGRPRPTESSTNSQPNRQPLGITGRPTIPSRPSGPIVRPPSNRFQLSTTTVSRQPALTSRPSKTAIASRKPVPGNVRDRLAPGSRGVKRKSETPQPAFSDDDGSSSASDSYSDSDMSTRKRAKSSISSVDTHVASRRILVANGAAETAKFIHSRTLTASKLLYKPAMIAEDSAAAKVGLQYPSACGKEYFELKILKRQSDDEYKPMDDIEETIRIICHHYLPERVKRTIKPGRHEIVTGPYETVYSKRLLRAKNEGDVEKYIDIIEDFNKMLKALVEDGSMQRELRGRATLPLDWFERIHNQIYSRTVSLHVESLKQYETGTDDVYGELLPSLVSKIINVTQLSHDQIFVDLGSGVGNIVLQTALQVGCESWGIEQMPNPCKAAELQKAEFAGRTKLWGLSTGKVNLINGSFFDCPEIDEVLKRADVVLVNNQVFSAATNDNLLAKFLDLKEGAKVVSLKPFVPRDHRITKTNMNSMYGMFRTEVHEYFDNSVSWVAYGGEYHVAIKDSSLLRKFGQENGMG</sequence>
<feature type="compositionally biased region" description="Polar residues" evidence="17">
    <location>
        <begin position="56"/>
        <end position="76"/>
    </location>
</feature>
<keyword evidence="5 15" id="KW-0489">Methyltransferase</keyword>
<keyword evidence="12 15" id="KW-0539">Nucleus</keyword>
<gene>
    <name evidence="19" type="ORF">B0A48_00208</name>
</gene>
<dbReference type="STRING" id="1507870.A0A1V8TTY6"/>
<dbReference type="InterPro" id="IPR029063">
    <property type="entry name" value="SAM-dependent_MTases_sf"/>
</dbReference>
<feature type="binding site" evidence="16">
    <location>
        <begin position="340"/>
        <end position="343"/>
    </location>
    <ligand>
        <name>S-adenosyl-L-methionine</name>
        <dbReference type="ChEBI" id="CHEBI:59789"/>
    </ligand>
</feature>
<comment type="function">
    <text evidence="1 15">Histone methyltransferase that specifically trimethylates histone H3 to form H3K79me3. This methylation is required for telomere silencing and for the pachytene checkpoint during the meiotic cell cycle by allowing the recruitment of RAD9 to double strand breaks. Nucleosomes are preferred as substrate compared to free histone.</text>
</comment>
<dbReference type="Proteomes" id="UP000192596">
    <property type="component" value="Unassembled WGS sequence"/>
</dbReference>
<name>A0A1V8TTY6_9PEZI</name>
<evidence type="ECO:0000256" key="5">
    <source>
        <dbReference type="ARBA" id="ARBA00022603"/>
    </source>
</evidence>
<evidence type="ECO:0000256" key="14">
    <source>
        <dbReference type="ARBA" id="ARBA00047770"/>
    </source>
</evidence>
<dbReference type="PIRSF" id="PIRSF017570">
    <property type="entry name" value="Histone_H3-K79_MeTrfase"/>
    <property type="match status" value="1"/>
</dbReference>
<keyword evidence="8" id="KW-0677">Repeat</keyword>
<keyword evidence="11 15" id="KW-0804">Transcription</keyword>
<dbReference type="GO" id="GO:0006281">
    <property type="term" value="P:DNA repair"/>
    <property type="evidence" value="ECO:0007669"/>
    <property type="project" value="InterPro"/>
</dbReference>
<dbReference type="Gene3D" id="3.40.50.150">
    <property type="entry name" value="Vaccinia Virus protein VP39"/>
    <property type="match status" value="1"/>
</dbReference>
<evidence type="ECO:0000256" key="13">
    <source>
        <dbReference type="ARBA" id="ARBA00029821"/>
    </source>
</evidence>
<evidence type="ECO:0000256" key="16">
    <source>
        <dbReference type="PIRSR" id="PIRSR017570-1"/>
    </source>
</evidence>
<comment type="similarity">
    <text evidence="15">Belongs to the class I-like SAM-binding methyltransferase superfamily. DOT1 family.</text>
</comment>
<dbReference type="CDD" id="cd02440">
    <property type="entry name" value="AdoMet_MTases"/>
    <property type="match status" value="1"/>
</dbReference>
<dbReference type="EMBL" id="NAJO01000001">
    <property type="protein sequence ID" value="OQO14826.1"/>
    <property type="molecule type" value="Genomic_DNA"/>
</dbReference>
<dbReference type="GO" id="GO:0000786">
    <property type="term" value="C:nucleosome"/>
    <property type="evidence" value="ECO:0007669"/>
    <property type="project" value="InterPro"/>
</dbReference>
<dbReference type="EC" id="2.1.1.360" evidence="3 15"/>
<comment type="caution">
    <text evidence="19">The sequence shown here is derived from an EMBL/GenBank/DDBJ whole genome shotgun (WGS) entry which is preliminary data.</text>
</comment>
<feature type="binding site" evidence="16">
    <location>
        <begin position="425"/>
        <end position="426"/>
    </location>
    <ligand>
        <name>S-adenosyl-L-methionine</name>
        <dbReference type="ChEBI" id="CHEBI:59789"/>
    </ligand>
</feature>
<evidence type="ECO:0000313" key="20">
    <source>
        <dbReference type="Proteomes" id="UP000192596"/>
    </source>
</evidence>
<dbReference type="InterPro" id="IPR021162">
    <property type="entry name" value="Dot1"/>
</dbReference>
<dbReference type="GO" id="GO:0031509">
    <property type="term" value="P:subtelomeric heterochromatin formation"/>
    <property type="evidence" value="ECO:0007669"/>
    <property type="project" value="InterPro"/>
</dbReference>
<dbReference type="InParanoid" id="A0A1V8TTY6"/>